<dbReference type="Proteomes" id="UP000076727">
    <property type="component" value="Unassembled WGS sequence"/>
</dbReference>
<dbReference type="EMBL" id="KV429149">
    <property type="protein sequence ID" value="KZT63937.1"/>
    <property type="molecule type" value="Genomic_DNA"/>
</dbReference>
<dbReference type="OrthoDB" id="3163863at2759"/>
<keyword evidence="2" id="KW-1185">Reference proteome</keyword>
<gene>
    <name evidence="1" type="ORF">DAEQUDRAFT_72950</name>
</gene>
<protein>
    <submittedName>
        <fullName evidence="1">Uncharacterized protein</fullName>
    </submittedName>
</protein>
<dbReference type="AlphaFoldDB" id="A0A165L4M3"/>
<proteinExistence type="predicted"/>
<sequence>MYTNSTLDTDVLSDDVLVNMIGPNGRHHNDLVAANKYHRLDELLEGMLRFAPTLSGKRYIAVTLQIGHGKGTEAVVKMAKAWMKYLFLRTHPEWSPVVARHQRFTRQRCKLNPAFDPTRVLPERSSVNVKTTIVQSRTPSMPHELKS</sequence>
<name>A0A165L4M3_9APHY</name>
<evidence type="ECO:0000313" key="2">
    <source>
        <dbReference type="Proteomes" id="UP000076727"/>
    </source>
</evidence>
<reference evidence="1 2" key="1">
    <citation type="journal article" date="2016" name="Mol. Biol. Evol.">
        <title>Comparative Genomics of Early-Diverging Mushroom-Forming Fungi Provides Insights into the Origins of Lignocellulose Decay Capabilities.</title>
        <authorList>
            <person name="Nagy L.G."/>
            <person name="Riley R."/>
            <person name="Tritt A."/>
            <person name="Adam C."/>
            <person name="Daum C."/>
            <person name="Floudas D."/>
            <person name="Sun H."/>
            <person name="Yadav J.S."/>
            <person name="Pangilinan J."/>
            <person name="Larsson K.H."/>
            <person name="Matsuura K."/>
            <person name="Barry K."/>
            <person name="Labutti K."/>
            <person name="Kuo R."/>
            <person name="Ohm R.A."/>
            <person name="Bhattacharya S.S."/>
            <person name="Shirouzu T."/>
            <person name="Yoshinaga Y."/>
            <person name="Martin F.M."/>
            <person name="Grigoriev I.V."/>
            <person name="Hibbett D.S."/>
        </authorList>
    </citation>
    <scope>NUCLEOTIDE SEQUENCE [LARGE SCALE GENOMIC DNA]</scope>
    <source>
        <strain evidence="1 2">L-15889</strain>
    </source>
</reference>
<organism evidence="1 2">
    <name type="scientific">Daedalea quercina L-15889</name>
    <dbReference type="NCBI Taxonomy" id="1314783"/>
    <lineage>
        <taxon>Eukaryota</taxon>
        <taxon>Fungi</taxon>
        <taxon>Dikarya</taxon>
        <taxon>Basidiomycota</taxon>
        <taxon>Agaricomycotina</taxon>
        <taxon>Agaricomycetes</taxon>
        <taxon>Polyporales</taxon>
        <taxon>Fomitopsis</taxon>
    </lineage>
</organism>
<accession>A0A165L4M3</accession>
<evidence type="ECO:0000313" key="1">
    <source>
        <dbReference type="EMBL" id="KZT63937.1"/>
    </source>
</evidence>